<evidence type="ECO:0000256" key="4">
    <source>
        <dbReference type="ARBA" id="ARBA00023014"/>
    </source>
</evidence>
<evidence type="ECO:0000256" key="2">
    <source>
        <dbReference type="ARBA" id="ARBA00022723"/>
    </source>
</evidence>
<evidence type="ECO:0000313" key="7">
    <source>
        <dbReference type="EMBL" id="OBQ57558.1"/>
    </source>
</evidence>
<dbReference type="AlphaFoldDB" id="A0A1B7XPW3"/>
<dbReference type="InterPro" id="IPR050954">
    <property type="entry name" value="ET_IronSulfur_Cluster-Binding"/>
</dbReference>
<evidence type="ECO:0000256" key="1">
    <source>
        <dbReference type="ARBA" id="ARBA00022485"/>
    </source>
</evidence>
<dbReference type="PANTHER" id="PTHR43177">
    <property type="entry name" value="PROTEIN NRFC"/>
    <property type="match status" value="1"/>
</dbReference>
<evidence type="ECO:0000313" key="8">
    <source>
        <dbReference type="Proteomes" id="UP000091979"/>
    </source>
</evidence>
<organism evidence="7 8">
    <name type="scientific">Halodesulfovibrio spirochaetisodalis</name>
    <dbReference type="NCBI Taxonomy" id="1560234"/>
    <lineage>
        <taxon>Bacteria</taxon>
        <taxon>Pseudomonadati</taxon>
        <taxon>Thermodesulfobacteriota</taxon>
        <taxon>Desulfovibrionia</taxon>
        <taxon>Desulfovibrionales</taxon>
        <taxon>Desulfovibrionaceae</taxon>
        <taxon>Halodesulfovibrio</taxon>
    </lineage>
</organism>
<keyword evidence="3" id="KW-0408">Iron</keyword>
<dbReference type="GO" id="GO:0046872">
    <property type="term" value="F:metal ion binding"/>
    <property type="evidence" value="ECO:0007669"/>
    <property type="project" value="UniProtKB-KW"/>
</dbReference>
<reference evidence="7 8" key="1">
    <citation type="submission" date="2015-01" db="EMBL/GenBank/DDBJ databases">
        <title>Desulfovibrio sp. JC271 draft genome sequence.</title>
        <authorList>
            <person name="Shivani Y."/>
            <person name="Subhash Y."/>
            <person name="Sasikala C."/>
            <person name="Ramana C.V."/>
        </authorList>
    </citation>
    <scope>NUCLEOTIDE SEQUENCE [LARGE SCALE GENOMIC DNA]</scope>
    <source>
        <strain evidence="7 8">JC271</strain>
    </source>
</reference>
<feature type="chain" id="PRO_5008600960" evidence="5">
    <location>
        <begin position="25"/>
        <end position="258"/>
    </location>
</feature>
<name>A0A1B7XPW3_9BACT</name>
<keyword evidence="4" id="KW-0411">Iron-sulfur</keyword>
<sequence length="258" mass="29109">MKRSRRQFLKVASLSVAGLGAQLAAGGVTKAAAAVKPSYKEDALALKAKRWAMVIDTREFASKEDFDACINACNFAHNVPEIPGKTEIKWIWKDAYEHTFTETTNKYQSKEIEDREYFMLCNHCENPPCVRVCPTQATYKLENGIVAMDYHRCIGCRFCMAGCPFGARSFNFTDPRPYIKEINPKFPTRMIGVVEKCNFCVERLDEGKLPACVEAAPGKIHFGDLSDPESEVRKLLEENYTLRRKPALGTEPGVFYII</sequence>
<dbReference type="PROSITE" id="PS51318">
    <property type="entry name" value="TAT"/>
    <property type="match status" value="1"/>
</dbReference>
<dbReference type="NCBIfam" id="NF045797">
    <property type="entry name" value="DsrO"/>
    <property type="match status" value="1"/>
</dbReference>
<dbReference type="SUPFAM" id="SSF54862">
    <property type="entry name" value="4Fe-4S ferredoxins"/>
    <property type="match status" value="1"/>
</dbReference>
<evidence type="ECO:0000256" key="5">
    <source>
        <dbReference type="SAM" id="SignalP"/>
    </source>
</evidence>
<keyword evidence="2" id="KW-0479">Metal-binding</keyword>
<dbReference type="InterPro" id="IPR054822">
    <property type="entry name" value="DsrO-like"/>
</dbReference>
<dbReference type="CDD" id="cd10551">
    <property type="entry name" value="PsrB"/>
    <property type="match status" value="1"/>
</dbReference>
<dbReference type="RefSeq" id="WP_066851470.1">
    <property type="nucleotide sequence ID" value="NZ_JXMS01000001.1"/>
</dbReference>
<dbReference type="PANTHER" id="PTHR43177:SF3">
    <property type="entry name" value="PROTEIN NRFC HOMOLOG"/>
    <property type="match status" value="1"/>
</dbReference>
<keyword evidence="8" id="KW-1185">Reference proteome</keyword>
<dbReference type="GO" id="GO:0051539">
    <property type="term" value="F:4 iron, 4 sulfur cluster binding"/>
    <property type="evidence" value="ECO:0007669"/>
    <property type="project" value="UniProtKB-KW"/>
</dbReference>
<comment type="caution">
    <text evidence="7">The sequence shown here is derived from an EMBL/GenBank/DDBJ whole genome shotgun (WGS) entry which is preliminary data.</text>
</comment>
<dbReference type="Proteomes" id="UP000091979">
    <property type="component" value="Unassembled WGS sequence"/>
</dbReference>
<dbReference type="PROSITE" id="PS00198">
    <property type="entry name" value="4FE4S_FER_1"/>
    <property type="match status" value="1"/>
</dbReference>
<proteinExistence type="predicted"/>
<keyword evidence="5" id="KW-0732">Signal</keyword>
<dbReference type="InterPro" id="IPR006311">
    <property type="entry name" value="TAT_signal"/>
</dbReference>
<dbReference type="InterPro" id="IPR017900">
    <property type="entry name" value="4Fe4S_Fe_S_CS"/>
</dbReference>
<protein>
    <submittedName>
        <fullName evidence="7">4Fe-4S ferredoxin</fullName>
    </submittedName>
</protein>
<evidence type="ECO:0000256" key="3">
    <source>
        <dbReference type="ARBA" id="ARBA00023004"/>
    </source>
</evidence>
<dbReference type="EMBL" id="JXMS01000001">
    <property type="protein sequence ID" value="OBQ57558.1"/>
    <property type="molecule type" value="Genomic_DNA"/>
</dbReference>
<dbReference type="PROSITE" id="PS51379">
    <property type="entry name" value="4FE4S_FER_2"/>
    <property type="match status" value="1"/>
</dbReference>
<evidence type="ECO:0000259" key="6">
    <source>
        <dbReference type="PROSITE" id="PS51379"/>
    </source>
</evidence>
<feature type="signal peptide" evidence="5">
    <location>
        <begin position="1"/>
        <end position="24"/>
    </location>
</feature>
<feature type="domain" description="4Fe-4S ferredoxin-type" evidence="6">
    <location>
        <begin position="144"/>
        <end position="173"/>
    </location>
</feature>
<dbReference type="InterPro" id="IPR017896">
    <property type="entry name" value="4Fe4S_Fe-S-bd"/>
</dbReference>
<dbReference type="STRING" id="1560234.SP90_00470"/>
<dbReference type="OrthoDB" id="9789030at2"/>
<keyword evidence="1" id="KW-0004">4Fe-4S</keyword>
<dbReference type="Pfam" id="PF13247">
    <property type="entry name" value="Fer4_11"/>
    <property type="match status" value="1"/>
</dbReference>
<accession>A0A1B7XPW3</accession>
<dbReference type="PATRIC" id="fig|1560234.3.peg.102"/>
<gene>
    <name evidence="7" type="ORF">SP90_00470</name>
</gene>
<dbReference type="Gene3D" id="3.30.70.20">
    <property type="match status" value="2"/>
</dbReference>